<dbReference type="GO" id="GO:0005524">
    <property type="term" value="F:ATP binding"/>
    <property type="evidence" value="ECO:0007669"/>
    <property type="project" value="UniProtKB-KW"/>
</dbReference>
<evidence type="ECO:0000256" key="2">
    <source>
        <dbReference type="ARBA" id="ARBA00022801"/>
    </source>
</evidence>
<comment type="caution">
    <text evidence="5">The sequence shown here is derived from an EMBL/GenBank/DDBJ whole genome shotgun (WGS) entry which is preliminary data.</text>
</comment>
<dbReference type="GO" id="GO:0008094">
    <property type="term" value="F:ATP-dependent activity, acting on DNA"/>
    <property type="evidence" value="ECO:0007669"/>
    <property type="project" value="TreeGrafter"/>
</dbReference>
<dbReference type="PANTHER" id="PTHR45626:SF16">
    <property type="entry name" value="ATP-DEPENDENT HELICASE ULS1"/>
    <property type="match status" value="1"/>
</dbReference>
<dbReference type="OrthoDB" id="568332at2759"/>
<evidence type="ECO:0000313" key="6">
    <source>
        <dbReference type="Proteomes" id="UP000007264"/>
    </source>
</evidence>
<dbReference type="eggNOG" id="KOG1001">
    <property type="taxonomic scope" value="Eukaryota"/>
</dbReference>
<dbReference type="EMBL" id="AGSI01000013">
    <property type="protein sequence ID" value="EIE21127.1"/>
    <property type="molecule type" value="Genomic_DNA"/>
</dbReference>
<dbReference type="InterPro" id="IPR001650">
    <property type="entry name" value="Helicase_C-like"/>
</dbReference>
<dbReference type="GO" id="GO:0005737">
    <property type="term" value="C:cytoplasm"/>
    <property type="evidence" value="ECO:0007669"/>
    <property type="project" value="TreeGrafter"/>
</dbReference>
<keyword evidence="3" id="KW-0067">ATP-binding</keyword>
<protein>
    <recommendedName>
        <fullName evidence="4">Helicase C-terminal domain-containing protein</fullName>
    </recommendedName>
</protein>
<sequence length="119" mass="13075">MQAVADARVLLASTKAAGMGLNVTCACRAIILDVWWNGAFEDQAVDRCHRLGQTREVHVSKLIMTRRDPSKETVEQRIMVMQDHKREIAEAALGSEGTSGGARLSLNDLRVLFGIRRAG</sequence>
<organism evidence="5 6">
    <name type="scientific">Coccomyxa subellipsoidea (strain C-169)</name>
    <name type="common">Green microalga</name>
    <dbReference type="NCBI Taxonomy" id="574566"/>
    <lineage>
        <taxon>Eukaryota</taxon>
        <taxon>Viridiplantae</taxon>
        <taxon>Chlorophyta</taxon>
        <taxon>core chlorophytes</taxon>
        <taxon>Trebouxiophyceae</taxon>
        <taxon>Trebouxiophyceae incertae sedis</taxon>
        <taxon>Coccomyxaceae</taxon>
        <taxon>Coccomyxa</taxon>
        <taxon>Coccomyxa subellipsoidea</taxon>
    </lineage>
</organism>
<evidence type="ECO:0000259" key="4">
    <source>
        <dbReference type="Pfam" id="PF00271"/>
    </source>
</evidence>
<keyword evidence="1" id="KW-0547">Nucleotide-binding</keyword>
<reference evidence="5 6" key="1">
    <citation type="journal article" date="2012" name="Genome Biol.">
        <title>The genome of the polar eukaryotic microalga coccomyxa subellipsoidea reveals traits of cold adaptation.</title>
        <authorList>
            <person name="Blanc G."/>
            <person name="Agarkova I."/>
            <person name="Grimwood J."/>
            <person name="Kuo A."/>
            <person name="Brueggeman A."/>
            <person name="Dunigan D."/>
            <person name="Gurnon J."/>
            <person name="Ladunga I."/>
            <person name="Lindquist E."/>
            <person name="Lucas S."/>
            <person name="Pangilinan J."/>
            <person name="Proschold T."/>
            <person name="Salamov A."/>
            <person name="Schmutz J."/>
            <person name="Weeks D."/>
            <person name="Yamada T."/>
            <person name="Claverie J.M."/>
            <person name="Grigoriev I."/>
            <person name="Van Etten J."/>
            <person name="Lomsadze A."/>
            <person name="Borodovsky M."/>
        </authorList>
    </citation>
    <scope>NUCLEOTIDE SEQUENCE [LARGE SCALE GENOMIC DNA]</scope>
    <source>
        <strain evidence="5 6">C-169</strain>
    </source>
</reference>
<dbReference type="Gene3D" id="3.40.50.300">
    <property type="entry name" value="P-loop containing nucleotide triphosphate hydrolases"/>
    <property type="match status" value="1"/>
</dbReference>
<feature type="domain" description="Helicase C-terminal" evidence="4">
    <location>
        <begin position="8"/>
        <end position="52"/>
    </location>
</feature>
<dbReference type="GO" id="GO:0005634">
    <property type="term" value="C:nucleus"/>
    <property type="evidence" value="ECO:0007669"/>
    <property type="project" value="TreeGrafter"/>
</dbReference>
<dbReference type="Pfam" id="PF00271">
    <property type="entry name" value="Helicase_C"/>
    <property type="match status" value="1"/>
</dbReference>
<dbReference type="InterPro" id="IPR027417">
    <property type="entry name" value="P-loop_NTPase"/>
</dbReference>
<dbReference type="Proteomes" id="UP000007264">
    <property type="component" value="Unassembled WGS sequence"/>
</dbReference>
<name>I0YRV8_COCSC</name>
<evidence type="ECO:0000313" key="5">
    <source>
        <dbReference type="EMBL" id="EIE21127.1"/>
    </source>
</evidence>
<dbReference type="KEGG" id="csl:COCSUDRAFT_57047"/>
<evidence type="ECO:0000256" key="1">
    <source>
        <dbReference type="ARBA" id="ARBA00022741"/>
    </source>
</evidence>
<dbReference type="CDD" id="cd18793">
    <property type="entry name" value="SF2_C_SNF"/>
    <property type="match status" value="1"/>
</dbReference>
<dbReference type="PANTHER" id="PTHR45626">
    <property type="entry name" value="TRANSCRIPTION TERMINATION FACTOR 2-RELATED"/>
    <property type="match status" value="1"/>
</dbReference>
<dbReference type="InterPro" id="IPR050628">
    <property type="entry name" value="SNF2_RAD54_helicase_TF"/>
</dbReference>
<dbReference type="RefSeq" id="XP_005645671.1">
    <property type="nucleotide sequence ID" value="XM_005645614.1"/>
</dbReference>
<dbReference type="GeneID" id="17039109"/>
<keyword evidence="6" id="KW-1185">Reference proteome</keyword>
<gene>
    <name evidence="5" type="ORF">COCSUDRAFT_57047</name>
</gene>
<evidence type="ECO:0000256" key="3">
    <source>
        <dbReference type="ARBA" id="ARBA00022840"/>
    </source>
</evidence>
<accession>I0YRV8</accession>
<keyword evidence="2" id="KW-0378">Hydrolase</keyword>
<dbReference type="SUPFAM" id="SSF52540">
    <property type="entry name" value="P-loop containing nucleoside triphosphate hydrolases"/>
    <property type="match status" value="1"/>
</dbReference>
<dbReference type="InterPro" id="IPR049730">
    <property type="entry name" value="SNF2/RAD54-like_C"/>
</dbReference>
<dbReference type="GO" id="GO:0000724">
    <property type="term" value="P:double-strand break repair via homologous recombination"/>
    <property type="evidence" value="ECO:0007669"/>
    <property type="project" value="TreeGrafter"/>
</dbReference>
<dbReference type="STRING" id="574566.I0YRV8"/>
<proteinExistence type="predicted"/>
<dbReference type="AlphaFoldDB" id="I0YRV8"/>
<dbReference type="GO" id="GO:0016787">
    <property type="term" value="F:hydrolase activity"/>
    <property type="evidence" value="ECO:0007669"/>
    <property type="project" value="UniProtKB-KW"/>
</dbReference>